<keyword evidence="2" id="KW-0732">Signal</keyword>
<dbReference type="EMBL" id="JACCAB010000001">
    <property type="protein sequence ID" value="NYG05571.1"/>
    <property type="molecule type" value="Genomic_DNA"/>
</dbReference>
<gene>
    <name evidence="3" type="ORF">BJ986_000058</name>
</gene>
<proteinExistence type="predicted"/>
<keyword evidence="4" id="KW-1185">Reference proteome</keyword>
<dbReference type="Proteomes" id="UP000573599">
    <property type="component" value="Unassembled WGS sequence"/>
</dbReference>
<name>A0A852WDV4_9MICO</name>
<dbReference type="AlphaFoldDB" id="A0A852WDV4"/>
<feature type="region of interest" description="Disordered" evidence="1">
    <location>
        <begin position="26"/>
        <end position="56"/>
    </location>
</feature>
<comment type="caution">
    <text evidence="3">The sequence shown here is derived from an EMBL/GenBank/DDBJ whole genome shotgun (WGS) entry which is preliminary data.</text>
</comment>
<feature type="signal peptide" evidence="2">
    <location>
        <begin position="1"/>
        <end position="24"/>
    </location>
</feature>
<sequence>MKLHRHVLVAVAVAAVAVAGSVAACSGAPAPSATPRSGSASGRTAAAPAASAPSAAPPSSVAIAAAAPKTAGDLKKALLTLSDLPSGFTLLPDASAKNGPKATSTDPKCAPFVRITNATVTPGTTASAMVSFTAGRAGPVVGESLDTFGSASKAAAFAVAAKSAAAACHGVRLAVPGVGTSSMIVQVVNPPLYGKDPIAVRVTGIDGPLKNVELTMVSTDFGDTAVSLNFIAATRQDVEGATRLAFEKATKLLGDTGAAVS</sequence>
<feature type="chain" id="PRO_5032875891" description="PknH-like extracellular domain-containing protein" evidence="2">
    <location>
        <begin position="25"/>
        <end position="261"/>
    </location>
</feature>
<accession>A0A852WDV4</accession>
<evidence type="ECO:0008006" key="5">
    <source>
        <dbReference type="Google" id="ProtNLM"/>
    </source>
</evidence>
<evidence type="ECO:0000313" key="3">
    <source>
        <dbReference type="EMBL" id="NYG05571.1"/>
    </source>
</evidence>
<dbReference type="PROSITE" id="PS51257">
    <property type="entry name" value="PROKAR_LIPOPROTEIN"/>
    <property type="match status" value="1"/>
</dbReference>
<evidence type="ECO:0000256" key="1">
    <source>
        <dbReference type="SAM" id="MobiDB-lite"/>
    </source>
</evidence>
<evidence type="ECO:0000313" key="4">
    <source>
        <dbReference type="Proteomes" id="UP000573599"/>
    </source>
</evidence>
<protein>
    <recommendedName>
        <fullName evidence="5">PknH-like extracellular domain-containing protein</fullName>
    </recommendedName>
</protein>
<reference evidence="3 4" key="1">
    <citation type="submission" date="2020-07" db="EMBL/GenBank/DDBJ databases">
        <title>Sequencing the genomes of 1000 actinobacteria strains.</title>
        <authorList>
            <person name="Klenk H.-P."/>
        </authorList>
    </citation>
    <scope>NUCLEOTIDE SEQUENCE [LARGE SCALE GENOMIC DNA]</scope>
    <source>
        <strain evidence="3 4">DSM 23987</strain>
    </source>
</reference>
<organism evidence="3 4">
    <name type="scientific">Pedococcus badiiscoriae</name>
    <dbReference type="NCBI Taxonomy" id="642776"/>
    <lineage>
        <taxon>Bacteria</taxon>
        <taxon>Bacillati</taxon>
        <taxon>Actinomycetota</taxon>
        <taxon>Actinomycetes</taxon>
        <taxon>Micrococcales</taxon>
        <taxon>Intrasporangiaceae</taxon>
        <taxon>Pedococcus</taxon>
    </lineage>
</organism>
<dbReference type="RefSeq" id="WP_179420173.1">
    <property type="nucleotide sequence ID" value="NZ_JACCAB010000001.1"/>
</dbReference>
<evidence type="ECO:0000256" key="2">
    <source>
        <dbReference type="SAM" id="SignalP"/>
    </source>
</evidence>